<reference evidence="3 4" key="1">
    <citation type="submission" date="2019-03" db="EMBL/GenBank/DDBJ databases">
        <authorList>
            <person name="Gaulin E."/>
            <person name="Dumas B."/>
        </authorList>
    </citation>
    <scope>NUCLEOTIDE SEQUENCE [LARGE SCALE GENOMIC DNA]</scope>
    <source>
        <strain evidence="3">CBS 568.67</strain>
    </source>
</reference>
<proteinExistence type="predicted"/>
<dbReference type="Pfam" id="PF00144">
    <property type="entry name" value="Beta-lactamase"/>
    <property type="match status" value="1"/>
</dbReference>
<dbReference type="SUPFAM" id="SSF56601">
    <property type="entry name" value="beta-lactamase/transpeptidase-like"/>
    <property type="match status" value="1"/>
</dbReference>
<reference evidence="2" key="2">
    <citation type="submission" date="2019-06" db="EMBL/GenBank/DDBJ databases">
        <title>Genomics analysis of Aphanomyces spp. identifies a new class of oomycete effector associated with host adaptation.</title>
        <authorList>
            <person name="Gaulin E."/>
        </authorList>
    </citation>
    <scope>NUCLEOTIDE SEQUENCE</scope>
    <source>
        <strain evidence="2">CBS 578.67</strain>
    </source>
</reference>
<dbReference type="Gene3D" id="3.40.710.10">
    <property type="entry name" value="DD-peptidase/beta-lactamase superfamily"/>
    <property type="match status" value="1"/>
</dbReference>
<dbReference type="EMBL" id="VJMH01001637">
    <property type="protein sequence ID" value="KAF0711358.1"/>
    <property type="molecule type" value="Genomic_DNA"/>
</dbReference>
<organism evidence="3 4">
    <name type="scientific">Aphanomyces stellatus</name>
    <dbReference type="NCBI Taxonomy" id="120398"/>
    <lineage>
        <taxon>Eukaryota</taxon>
        <taxon>Sar</taxon>
        <taxon>Stramenopiles</taxon>
        <taxon>Oomycota</taxon>
        <taxon>Saprolegniomycetes</taxon>
        <taxon>Saprolegniales</taxon>
        <taxon>Verrucalvaceae</taxon>
        <taxon>Aphanomyces</taxon>
    </lineage>
</organism>
<gene>
    <name evidence="3" type="primary">Aste57867_5312</name>
    <name evidence="2" type="ORF">As57867_005299</name>
    <name evidence="3" type="ORF">ASTE57867_5312</name>
</gene>
<keyword evidence="4" id="KW-1185">Reference proteome</keyword>
<dbReference type="InterPro" id="IPR001466">
    <property type="entry name" value="Beta-lactam-related"/>
</dbReference>
<dbReference type="PANTHER" id="PTHR46825:SF9">
    <property type="entry name" value="BETA-LACTAMASE-RELATED DOMAIN-CONTAINING PROTEIN"/>
    <property type="match status" value="1"/>
</dbReference>
<evidence type="ECO:0000313" key="3">
    <source>
        <dbReference type="EMBL" id="VFT82378.1"/>
    </source>
</evidence>
<evidence type="ECO:0000313" key="4">
    <source>
        <dbReference type="Proteomes" id="UP000332933"/>
    </source>
</evidence>
<name>A0A485KGX5_9STRA</name>
<dbReference type="AlphaFoldDB" id="A0A485KGX5"/>
<dbReference type="PANTHER" id="PTHR46825">
    <property type="entry name" value="D-ALANYL-D-ALANINE-CARBOXYPEPTIDASE/ENDOPEPTIDASE AMPH"/>
    <property type="match status" value="1"/>
</dbReference>
<dbReference type="Proteomes" id="UP000332933">
    <property type="component" value="Unassembled WGS sequence"/>
</dbReference>
<feature type="domain" description="Beta-lactamase-related" evidence="1">
    <location>
        <begin position="2"/>
        <end position="193"/>
    </location>
</feature>
<sequence>MTFIAVAIAKLVDDGKVTWQDSIKQHLPWFELVDKYAETHATLGDLASMNFVVEDGIDSMIKMNFDPEFTERKMVESLRLLNTTRPFRIGYNPSSYNFAILGQVIEAVTNTTWATYLKTSIWEPLGMHNTAAHPTHVASSQLSSGHLMCNSKVIGPFNQLNDTMIALRPDDKPIASSSIVSSTADLATFSSFLLASDHLGLFQHPALVNDLFTGT</sequence>
<dbReference type="InterPro" id="IPR050491">
    <property type="entry name" value="AmpC-like"/>
</dbReference>
<protein>
    <submittedName>
        <fullName evidence="3">Aste57867_5312 protein</fullName>
    </submittedName>
</protein>
<dbReference type="EMBL" id="CAADRA010001638">
    <property type="protein sequence ID" value="VFT82378.1"/>
    <property type="molecule type" value="Genomic_DNA"/>
</dbReference>
<accession>A0A485KGX5</accession>
<evidence type="ECO:0000313" key="2">
    <source>
        <dbReference type="EMBL" id="KAF0711358.1"/>
    </source>
</evidence>
<dbReference type="OrthoDB" id="58460at2759"/>
<evidence type="ECO:0000259" key="1">
    <source>
        <dbReference type="Pfam" id="PF00144"/>
    </source>
</evidence>
<dbReference type="InterPro" id="IPR012338">
    <property type="entry name" value="Beta-lactam/transpept-like"/>
</dbReference>